<keyword evidence="5 7" id="KW-1133">Transmembrane helix</keyword>
<dbReference type="InterPro" id="IPR008276">
    <property type="entry name" value="C_nuclsd_transpt"/>
</dbReference>
<evidence type="ECO:0000259" key="9">
    <source>
        <dbReference type="Pfam" id="PF07662"/>
    </source>
</evidence>
<feature type="domain" description="Nucleoside transporter/FeoB GTPase Gate" evidence="10">
    <location>
        <begin position="94"/>
        <end position="192"/>
    </location>
</feature>
<comment type="similarity">
    <text evidence="2 7">Belongs to the concentrative nucleoside transporter (CNT) (TC 2.A.41) family.</text>
</comment>
<evidence type="ECO:0000259" key="10">
    <source>
        <dbReference type="Pfam" id="PF07670"/>
    </source>
</evidence>
<dbReference type="Pfam" id="PF07662">
    <property type="entry name" value="Nucleos_tra2_C"/>
    <property type="match status" value="1"/>
</dbReference>
<dbReference type="PANTHER" id="PTHR10590">
    <property type="entry name" value="SODIUM/NUCLEOSIDE COTRANSPORTER"/>
    <property type="match status" value="1"/>
</dbReference>
<keyword evidence="4 7" id="KW-0812">Transmembrane</keyword>
<dbReference type="RefSeq" id="WP_272133493.1">
    <property type="nucleotide sequence ID" value="NZ_JAQLOI010000001.1"/>
</dbReference>
<dbReference type="NCBIfam" id="TIGR00804">
    <property type="entry name" value="nupC"/>
    <property type="match status" value="1"/>
</dbReference>
<evidence type="ECO:0000256" key="4">
    <source>
        <dbReference type="ARBA" id="ARBA00022692"/>
    </source>
</evidence>
<comment type="subcellular location">
    <subcellularLocation>
        <location evidence="1">Cell membrane</location>
        <topology evidence="1">Multi-pass membrane protein</topology>
    </subcellularLocation>
</comment>
<sequence>MSLFMSLIGMVVLIAIAVLLSDNRKAINIRTVGGAFAIQFLLGAFVLYVPWGRDLLGGFSSGVASVIDFGKSGTSFLFGNLVSFSVDGLGFIFAFQVLPTLIFFSSLISVLYYIGAMQWVIKILGGALEKALGTSQAESMSAAANIFVGQTEAPLVVRPFVPKMTQSELFAVMCGGLASVAGGVLAGYASMGVPLEYLVAASFMAAPGGLLFAKIIKPETEEFADDIQDALDGGDDKPANVIDAAAGGASAGLQLALNVGAMLIAFIGLIALINGMLGGIGGWFGMESLSLELILGWIFAPLAFLIGVPWEEATLAGSFIGQKTIVNEFVAYLNFVPYVGENAQVVAATGQVMSEKTTAIISFALCGFANLSSIAILLGGLGGIAPGRRQDIARMGIKAVCAGTLSNLMAATIAGFCISLAAF</sequence>
<feature type="transmembrane region" description="Helical" evidence="7">
    <location>
        <begin position="6"/>
        <end position="21"/>
    </location>
</feature>
<reference evidence="11 12" key="1">
    <citation type="submission" date="2023-01" db="EMBL/GenBank/DDBJ databases">
        <title>Vibrio sp. KJ40-1 sp.nov, isolated from marine algae.</title>
        <authorList>
            <person name="Butt M."/>
            <person name="Kim J.M.J."/>
            <person name="Jeon C.O.C."/>
        </authorList>
    </citation>
    <scope>NUCLEOTIDE SEQUENCE [LARGE SCALE GENOMIC DNA]</scope>
    <source>
        <strain evidence="11 12">KJ40-1</strain>
    </source>
</reference>
<evidence type="ECO:0000313" key="12">
    <source>
        <dbReference type="Proteomes" id="UP001210678"/>
    </source>
</evidence>
<keyword evidence="7" id="KW-0813">Transport</keyword>
<feature type="transmembrane region" description="Helical" evidence="7">
    <location>
        <begin position="91"/>
        <end position="114"/>
    </location>
</feature>
<name>A0ABT4YNK1_9VIBR</name>
<dbReference type="InterPro" id="IPR002668">
    <property type="entry name" value="CNT_N_dom"/>
</dbReference>
<evidence type="ECO:0000256" key="6">
    <source>
        <dbReference type="ARBA" id="ARBA00023136"/>
    </source>
</evidence>
<feature type="domain" description="Concentrative nucleoside transporter C-terminal" evidence="9">
    <location>
        <begin position="197"/>
        <end position="415"/>
    </location>
</feature>
<feature type="domain" description="Concentrative nucleoside transporter N-terminal" evidence="8">
    <location>
        <begin position="8"/>
        <end position="81"/>
    </location>
</feature>
<evidence type="ECO:0000256" key="1">
    <source>
        <dbReference type="ARBA" id="ARBA00004651"/>
    </source>
</evidence>
<keyword evidence="3" id="KW-1003">Cell membrane</keyword>
<proteinExistence type="inferred from homology"/>
<protein>
    <recommendedName>
        <fullName evidence="7">Nucleoside permease</fullName>
    </recommendedName>
</protein>
<feature type="transmembrane region" description="Helical" evidence="7">
    <location>
        <begin position="289"/>
        <end position="310"/>
    </location>
</feature>
<dbReference type="Proteomes" id="UP001210678">
    <property type="component" value="Unassembled WGS sequence"/>
</dbReference>
<feature type="transmembrane region" description="Helical" evidence="7">
    <location>
        <begin position="360"/>
        <end position="385"/>
    </location>
</feature>
<evidence type="ECO:0000256" key="7">
    <source>
        <dbReference type="RuleBase" id="RU362018"/>
    </source>
</evidence>
<dbReference type="InterPro" id="IPR018270">
    <property type="entry name" value="C_nuclsd_transpt_met_bac"/>
</dbReference>
<comment type="caution">
    <text evidence="11">The sequence shown here is derived from an EMBL/GenBank/DDBJ whole genome shotgun (WGS) entry which is preliminary data.</text>
</comment>
<dbReference type="Pfam" id="PF01773">
    <property type="entry name" value="Nucleos_tra2_N"/>
    <property type="match status" value="1"/>
</dbReference>
<dbReference type="EMBL" id="JAQLOI010000001">
    <property type="protein sequence ID" value="MDB1123116.1"/>
    <property type="molecule type" value="Genomic_DNA"/>
</dbReference>
<dbReference type="PANTHER" id="PTHR10590:SF4">
    <property type="entry name" value="SOLUTE CARRIER FAMILY 28 MEMBER 3"/>
    <property type="match status" value="1"/>
</dbReference>
<evidence type="ECO:0000313" key="11">
    <source>
        <dbReference type="EMBL" id="MDB1123116.1"/>
    </source>
</evidence>
<evidence type="ECO:0000259" key="8">
    <source>
        <dbReference type="Pfam" id="PF01773"/>
    </source>
</evidence>
<keyword evidence="12" id="KW-1185">Reference proteome</keyword>
<keyword evidence="6 7" id="KW-0472">Membrane</keyword>
<evidence type="ECO:0000256" key="5">
    <source>
        <dbReference type="ARBA" id="ARBA00022989"/>
    </source>
</evidence>
<feature type="transmembrane region" description="Helical" evidence="7">
    <location>
        <begin position="33"/>
        <end position="51"/>
    </location>
</feature>
<gene>
    <name evidence="11" type="ORF">PGX00_05265</name>
</gene>
<evidence type="ECO:0000256" key="3">
    <source>
        <dbReference type="ARBA" id="ARBA00022475"/>
    </source>
</evidence>
<feature type="transmembrane region" description="Helical" evidence="7">
    <location>
        <begin position="397"/>
        <end position="422"/>
    </location>
</feature>
<feature type="transmembrane region" description="Helical" evidence="7">
    <location>
        <begin position="169"/>
        <end position="189"/>
    </location>
</feature>
<accession>A0ABT4YNK1</accession>
<dbReference type="Pfam" id="PF07670">
    <property type="entry name" value="Gate"/>
    <property type="match status" value="1"/>
</dbReference>
<feature type="transmembrane region" description="Helical" evidence="7">
    <location>
        <begin position="255"/>
        <end position="277"/>
    </location>
</feature>
<dbReference type="InterPro" id="IPR011657">
    <property type="entry name" value="CNT_C_dom"/>
</dbReference>
<organism evidence="11 12">
    <name type="scientific">Vibrio algarum</name>
    <dbReference type="NCBI Taxonomy" id="3020714"/>
    <lineage>
        <taxon>Bacteria</taxon>
        <taxon>Pseudomonadati</taxon>
        <taxon>Pseudomonadota</taxon>
        <taxon>Gammaproteobacteria</taxon>
        <taxon>Vibrionales</taxon>
        <taxon>Vibrionaceae</taxon>
        <taxon>Vibrio</taxon>
    </lineage>
</organism>
<evidence type="ECO:0000256" key="2">
    <source>
        <dbReference type="ARBA" id="ARBA00009033"/>
    </source>
</evidence>
<dbReference type="InterPro" id="IPR011642">
    <property type="entry name" value="Gate_dom"/>
</dbReference>